<dbReference type="Proteomes" id="UP001163328">
    <property type="component" value="Chromosome"/>
</dbReference>
<evidence type="ECO:0000313" key="2">
    <source>
        <dbReference type="EMBL" id="UYW02142.1"/>
    </source>
</evidence>
<accession>A0ABY6M2U0</accession>
<feature type="transmembrane region" description="Helical" evidence="1">
    <location>
        <begin position="31"/>
        <end position="47"/>
    </location>
</feature>
<proteinExistence type="predicted"/>
<evidence type="ECO:0000256" key="1">
    <source>
        <dbReference type="SAM" id="Phobius"/>
    </source>
</evidence>
<organism evidence="2 3">
    <name type="scientific">Flavobacterium agricola</name>
    <dbReference type="NCBI Taxonomy" id="2870839"/>
    <lineage>
        <taxon>Bacteria</taxon>
        <taxon>Pseudomonadati</taxon>
        <taxon>Bacteroidota</taxon>
        <taxon>Flavobacteriia</taxon>
        <taxon>Flavobacteriales</taxon>
        <taxon>Flavobacteriaceae</taxon>
        <taxon>Flavobacterium</taxon>
    </lineage>
</organism>
<reference evidence="2" key="1">
    <citation type="submission" date="2021-08" db="EMBL/GenBank/DDBJ databases">
        <title>Flavobacterium sp. strain CC-SYL302.</title>
        <authorList>
            <person name="Lin S.-Y."/>
            <person name="Lee T.-H."/>
            <person name="Young C.-C."/>
        </authorList>
    </citation>
    <scope>NUCLEOTIDE SEQUENCE</scope>
    <source>
        <strain evidence="2">CC-SYL302</strain>
    </source>
</reference>
<gene>
    <name evidence="2" type="ORF">K5I29_04370</name>
</gene>
<protein>
    <submittedName>
        <fullName evidence="2">Uncharacterized protein</fullName>
    </submittedName>
</protein>
<keyword evidence="1" id="KW-0812">Transmembrane</keyword>
<keyword evidence="1" id="KW-1133">Transmembrane helix</keyword>
<evidence type="ECO:0000313" key="3">
    <source>
        <dbReference type="Proteomes" id="UP001163328"/>
    </source>
</evidence>
<keyword evidence="1" id="KW-0472">Membrane</keyword>
<dbReference type="EMBL" id="CP081495">
    <property type="protein sequence ID" value="UYW02142.1"/>
    <property type="molecule type" value="Genomic_DNA"/>
</dbReference>
<keyword evidence="3" id="KW-1185">Reference proteome</keyword>
<name>A0ABY6M2U0_9FLAO</name>
<dbReference type="RefSeq" id="WP_264434637.1">
    <property type="nucleotide sequence ID" value="NZ_CP081495.1"/>
</dbReference>
<sequence length="57" mass="6580">MAAIFLAVFFLNLVSDQIPFLKQLPKLKTELIIPFYVTVFAASFLFYKRAKNKQPKA</sequence>